<dbReference type="EMBL" id="CM007371">
    <property type="protein sequence ID" value="OIW01300.1"/>
    <property type="molecule type" value="Genomic_DNA"/>
</dbReference>
<dbReference type="InterPro" id="IPR008479">
    <property type="entry name" value="DUF760"/>
</dbReference>
<accession>A0A4P1R4X8</accession>
<evidence type="ECO:0000313" key="1">
    <source>
        <dbReference type="EMBL" id="OIW01300.1"/>
    </source>
</evidence>
<reference evidence="1 2" key="1">
    <citation type="journal article" date="2017" name="Plant Biotechnol. J.">
        <title>A comprehensive draft genome sequence for lupin (Lupinus angustifolius), an emerging health food: insights into plant-microbe interactions and legume evolution.</title>
        <authorList>
            <person name="Hane J.K."/>
            <person name="Ming Y."/>
            <person name="Kamphuis L.G."/>
            <person name="Nelson M.N."/>
            <person name="Garg G."/>
            <person name="Atkins C.A."/>
            <person name="Bayer P.E."/>
            <person name="Bravo A."/>
            <person name="Bringans S."/>
            <person name="Cannon S."/>
            <person name="Edwards D."/>
            <person name="Foley R."/>
            <person name="Gao L.L."/>
            <person name="Harrison M.J."/>
            <person name="Huang W."/>
            <person name="Hurgobin B."/>
            <person name="Li S."/>
            <person name="Liu C.W."/>
            <person name="McGrath A."/>
            <person name="Morahan G."/>
            <person name="Murray J."/>
            <person name="Weller J."/>
            <person name="Jian J."/>
            <person name="Singh K.B."/>
        </authorList>
    </citation>
    <scope>NUCLEOTIDE SEQUENCE [LARGE SCALE GENOMIC DNA]</scope>
    <source>
        <strain evidence="2">cv. Tanjil</strain>
        <tissue evidence="1">Whole plant</tissue>
    </source>
</reference>
<dbReference type="STRING" id="3871.A0A4P1R4X8"/>
<sequence length="403" mass="46185">MENCVSNFTTFPSSSSSSQSSFILSSLPKPHLRFSPTFLKKPVTAFCFSLRNIPNRPLNIKASAEPSHCEFSSLNSPLAPRSLVGKFLSGVMINHPQLFHVVVKEELKLLNDDRDAAFARMLVNQGSDEDMLHRRIAQVKENECQIAIEDIMHCLILHKFSEIRVPLVPKLSSCLYNGRLEILPSKDWELESIHNVEVLDIIREHISTLIGLRANFSVNESWATTKIRQSYLARIYVASILYGYFLKSVSLRYRLEQSLFSGTQNRNLGHRTALSPLSFHDMCPYGSKDAIFGDKCDMQSAWQGIITRHEEEVEDLKCYIMRFHLDSLQRCAKLRSKEAMHLVESYSDALFWNMEFGLVENDVILTSFSTLRRLVLEAIAFGSFLWDTEDYIDNVYKLKDHDS</sequence>
<gene>
    <name evidence="1" type="ORF">TanjilG_10461</name>
</gene>
<organism evidence="1 2">
    <name type="scientific">Lupinus angustifolius</name>
    <name type="common">Narrow-leaved blue lupine</name>
    <dbReference type="NCBI Taxonomy" id="3871"/>
    <lineage>
        <taxon>Eukaryota</taxon>
        <taxon>Viridiplantae</taxon>
        <taxon>Streptophyta</taxon>
        <taxon>Embryophyta</taxon>
        <taxon>Tracheophyta</taxon>
        <taxon>Spermatophyta</taxon>
        <taxon>Magnoliopsida</taxon>
        <taxon>eudicotyledons</taxon>
        <taxon>Gunneridae</taxon>
        <taxon>Pentapetalae</taxon>
        <taxon>rosids</taxon>
        <taxon>fabids</taxon>
        <taxon>Fabales</taxon>
        <taxon>Fabaceae</taxon>
        <taxon>Papilionoideae</taxon>
        <taxon>50 kb inversion clade</taxon>
        <taxon>genistoids sensu lato</taxon>
        <taxon>core genistoids</taxon>
        <taxon>Genisteae</taxon>
        <taxon>Lupinus</taxon>
    </lineage>
</organism>
<dbReference type="Proteomes" id="UP000188354">
    <property type="component" value="Chromosome LG11"/>
</dbReference>
<dbReference type="PANTHER" id="PTHR31808:SF9">
    <property type="entry name" value="F21O3.2 PROTEIN"/>
    <property type="match status" value="1"/>
</dbReference>
<dbReference type="OrthoDB" id="25131at2759"/>
<evidence type="ECO:0008006" key="3">
    <source>
        <dbReference type="Google" id="ProtNLM"/>
    </source>
</evidence>
<proteinExistence type="predicted"/>
<dbReference type="Pfam" id="PF05542">
    <property type="entry name" value="DUF760"/>
    <property type="match status" value="1"/>
</dbReference>
<dbReference type="Gramene" id="OIW01300">
    <property type="protein sequence ID" value="OIW01300"/>
    <property type="gene ID" value="TanjilG_10461"/>
</dbReference>
<dbReference type="AlphaFoldDB" id="A0A4P1R4X8"/>
<protein>
    <recommendedName>
        <fullName evidence="3">UV-B-induced protein</fullName>
    </recommendedName>
</protein>
<dbReference type="PANTHER" id="PTHR31808">
    <property type="entry name" value="EXPRESSED PROTEIN"/>
    <property type="match status" value="1"/>
</dbReference>
<dbReference type="InterPro" id="IPR038925">
    <property type="entry name" value="At3g17800-like"/>
</dbReference>
<name>A0A4P1R4X8_LUPAN</name>
<dbReference type="KEGG" id="lang:109360659"/>
<evidence type="ECO:0000313" key="2">
    <source>
        <dbReference type="Proteomes" id="UP000188354"/>
    </source>
</evidence>
<keyword evidence="2" id="KW-1185">Reference proteome</keyword>